<dbReference type="GO" id="GO:0045905">
    <property type="term" value="P:positive regulation of translational termination"/>
    <property type="evidence" value="ECO:0007669"/>
    <property type="project" value="InterPro"/>
</dbReference>
<evidence type="ECO:0000313" key="2">
    <source>
        <dbReference type="EMBL" id="KAK3027379.1"/>
    </source>
</evidence>
<keyword evidence="3" id="KW-1185">Reference proteome</keyword>
<protein>
    <recommendedName>
        <fullName evidence="1">Translation initiation factor 5A C-terminal domain-containing protein</fullName>
    </recommendedName>
</protein>
<evidence type="ECO:0000259" key="1">
    <source>
        <dbReference type="Pfam" id="PF01287"/>
    </source>
</evidence>
<dbReference type="GO" id="GO:0043022">
    <property type="term" value="F:ribosome binding"/>
    <property type="evidence" value="ECO:0007669"/>
    <property type="project" value="InterPro"/>
</dbReference>
<sequence length="126" mass="13805">MEERSELGQPQIVKEEEEPRFEIKDGFAEGKDLVVTVMSAMGEEQICALKDIGPKVRNLSGRNLTSGHIGLTFLAKGSLDNITEVWNKGMTTTCRGTVVVPSSDKPNDCSKPIFRHVDFQIAAEGP</sequence>
<dbReference type="Pfam" id="PF01287">
    <property type="entry name" value="eIF-5a"/>
    <property type="match status" value="1"/>
</dbReference>
<comment type="caution">
    <text evidence="2">The sequence shown here is derived from an EMBL/GenBank/DDBJ whole genome shotgun (WGS) entry which is preliminary data.</text>
</comment>
<dbReference type="InterPro" id="IPR012340">
    <property type="entry name" value="NA-bd_OB-fold"/>
</dbReference>
<dbReference type="GO" id="GO:0045901">
    <property type="term" value="P:positive regulation of translational elongation"/>
    <property type="evidence" value="ECO:0007669"/>
    <property type="project" value="InterPro"/>
</dbReference>
<name>A0AA88WJH7_9ASTE</name>
<dbReference type="AlphaFoldDB" id="A0AA88WJH7"/>
<proteinExistence type="predicted"/>
<dbReference type="InterPro" id="IPR020189">
    <property type="entry name" value="IF5A_C"/>
</dbReference>
<accession>A0AA88WJH7</accession>
<dbReference type="Gene3D" id="2.40.50.140">
    <property type="entry name" value="Nucleic acid-binding proteins"/>
    <property type="match status" value="1"/>
</dbReference>
<dbReference type="GO" id="GO:0003723">
    <property type="term" value="F:RNA binding"/>
    <property type="evidence" value="ECO:0007669"/>
    <property type="project" value="InterPro"/>
</dbReference>
<dbReference type="SUPFAM" id="SSF50249">
    <property type="entry name" value="Nucleic acid-binding proteins"/>
    <property type="match status" value="1"/>
</dbReference>
<evidence type="ECO:0000313" key="3">
    <source>
        <dbReference type="Proteomes" id="UP001188597"/>
    </source>
</evidence>
<dbReference type="EMBL" id="JAVXUP010000463">
    <property type="protein sequence ID" value="KAK3027379.1"/>
    <property type="molecule type" value="Genomic_DNA"/>
</dbReference>
<dbReference type="Proteomes" id="UP001188597">
    <property type="component" value="Unassembled WGS sequence"/>
</dbReference>
<dbReference type="GO" id="GO:0003746">
    <property type="term" value="F:translation elongation factor activity"/>
    <property type="evidence" value="ECO:0007669"/>
    <property type="project" value="InterPro"/>
</dbReference>
<reference evidence="2" key="1">
    <citation type="submission" date="2022-12" db="EMBL/GenBank/DDBJ databases">
        <title>Draft genome assemblies for two species of Escallonia (Escalloniales).</title>
        <authorList>
            <person name="Chanderbali A."/>
            <person name="Dervinis C."/>
            <person name="Anghel I."/>
            <person name="Soltis D."/>
            <person name="Soltis P."/>
            <person name="Zapata F."/>
        </authorList>
    </citation>
    <scope>NUCLEOTIDE SEQUENCE</scope>
    <source>
        <strain evidence="2">UCBG64.0493</strain>
        <tissue evidence="2">Leaf</tissue>
    </source>
</reference>
<organism evidence="2 3">
    <name type="scientific">Escallonia herrerae</name>
    <dbReference type="NCBI Taxonomy" id="1293975"/>
    <lineage>
        <taxon>Eukaryota</taxon>
        <taxon>Viridiplantae</taxon>
        <taxon>Streptophyta</taxon>
        <taxon>Embryophyta</taxon>
        <taxon>Tracheophyta</taxon>
        <taxon>Spermatophyta</taxon>
        <taxon>Magnoliopsida</taxon>
        <taxon>eudicotyledons</taxon>
        <taxon>Gunneridae</taxon>
        <taxon>Pentapetalae</taxon>
        <taxon>asterids</taxon>
        <taxon>campanulids</taxon>
        <taxon>Escalloniales</taxon>
        <taxon>Escalloniaceae</taxon>
        <taxon>Escallonia</taxon>
    </lineage>
</organism>
<feature type="domain" description="Translation initiation factor 5A C-terminal" evidence="1">
    <location>
        <begin position="16"/>
        <end position="50"/>
    </location>
</feature>
<gene>
    <name evidence="2" type="ORF">RJ639_040177</name>
</gene>